<gene>
    <name evidence="1" type="ORF">Tco_0824158</name>
</gene>
<accession>A0ABQ5ALR7</accession>
<proteinExistence type="predicted"/>
<evidence type="ECO:0000313" key="1">
    <source>
        <dbReference type="EMBL" id="GJT02989.1"/>
    </source>
</evidence>
<comment type="caution">
    <text evidence="1">The sequence shown here is derived from an EMBL/GenBank/DDBJ whole genome shotgun (WGS) entry which is preliminary data.</text>
</comment>
<keyword evidence="2" id="KW-1185">Reference proteome</keyword>
<name>A0ABQ5ALR7_9ASTR</name>
<dbReference type="EMBL" id="BQNB010012389">
    <property type="protein sequence ID" value="GJT02989.1"/>
    <property type="molecule type" value="Genomic_DNA"/>
</dbReference>
<sequence>MGKLTKKFMLLNLRDLKILLSLSMFYKSFESLYGLHQAPRPGVEDTGEFEMSALDELTFFLGISKLKQKPVGSLSDQKKENQSMIGSPHSRRIFKYLKANQELGYGTQEILFLCWKHIVISDYRFNMVDRETTTGSISVPG</sequence>
<organism evidence="1 2">
    <name type="scientific">Tanacetum coccineum</name>
    <dbReference type="NCBI Taxonomy" id="301880"/>
    <lineage>
        <taxon>Eukaryota</taxon>
        <taxon>Viridiplantae</taxon>
        <taxon>Streptophyta</taxon>
        <taxon>Embryophyta</taxon>
        <taxon>Tracheophyta</taxon>
        <taxon>Spermatophyta</taxon>
        <taxon>Magnoliopsida</taxon>
        <taxon>eudicotyledons</taxon>
        <taxon>Gunneridae</taxon>
        <taxon>Pentapetalae</taxon>
        <taxon>asterids</taxon>
        <taxon>campanulids</taxon>
        <taxon>Asterales</taxon>
        <taxon>Asteraceae</taxon>
        <taxon>Asteroideae</taxon>
        <taxon>Anthemideae</taxon>
        <taxon>Anthemidinae</taxon>
        <taxon>Tanacetum</taxon>
    </lineage>
</organism>
<evidence type="ECO:0000313" key="2">
    <source>
        <dbReference type="Proteomes" id="UP001151760"/>
    </source>
</evidence>
<dbReference type="Proteomes" id="UP001151760">
    <property type="component" value="Unassembled WGS sequence"/>
</dbReference>
<protein>
    <submittedName>
        <fullName evidence="1">Uncharacterized protein</fullName>
    </submittedName>
</protein>
<reference evidence="1" key="2">
    <citation type="submission" date="2022-01" db="EMBL/GenBank/DDBJ databases">
        <authorList>
            <person name="Yamashiro T."/>
            <person name="Shiraishi A."/>
            <person name="Satake H."/>
            <person name="Nakayama K."/>
        </authorList>
    </citation>
    <scope>NUCLEOTIDE SEQUENCE</scope>
</reference>
<reference evidence="1" key="1">
    <citation type="journal article" date="2022" name="Int. J. Mol. Sci.">
        <title>Draft Genome of Tanacetum Coccineum: Genomic Comparison of Closely Related Tanacetum-Family Plants.</title>
        <authorList>
            <person name="Yamashiro T."/>
            <person name="Shiraishi A."/>
            <person name="Nakayama K."/>
            <person name="Satake H."/>
        </authorList>
    </citation>
    <scope>NUCLEOTIDE SEQUENCE</scope>
</reference>